<keyword evidence="1" id="KW-1133">Transmembrane helix</keyword>
<organism evidence="2">
    <name type="scientific">Homo sapiens</name>
    <name type="common">Human</name>
    <dbReference type="NCBI Taxonomy" id="9606"/>
    <lineage>
        <taxon>Eukaryota</taxon>
        <taxon>Metazoa</taxon>
        <taxon>Chordata</taxon>
        <taxon>Craniata</taxon>
        <taxon>Vertebrata</taxon>
        <taxon>Euteleostomi</taxon>
        <taxon>Mammalia</taxon>
        <taxon>Eutheria</taxon>
        <taxon>Euarchontoglires</taxon>
        <taxon>Primates</taxon>
        <taxon>Haplorrhini</taxon>
        <taxon>Catarrhini</taxon>
        <taxon>Hominidae</taxon>
        <taxon>Homo</taxon>
    </lineage>
</organism>
<dbReference type="ChiTaRS" id="FBN2">
    <property type="organism name" value="human"/>
</dbReference>
<evidence type="ECO:0000313" key="2">
    <source>
        <dbReference type="EMBL" id="CCQ43161.1"/>
    </source>
</evidence>
<accession>L8E8V5</accession>
<keyword evidence="1" id="KW-0472">Membrane</keyword>
<dbReference type="EMBL" id="HF583664">
    <property type="protein sequence ID" value="CCQ43161.1"/>
    <property type="molecule type" value="Genomic_DNA"/>
</dbReference>
<sequence length="50" mass="5675">MEEISMNVLWILIYVPMGFVKTYVVVTVVIATVAMNQMPLEETVLTLMNV</sequence>
<protein>
    <submittedName>
        <fullName evidence="2">Alternative protein FBN2</fullName>
    </submittedName>
</protein>
<gene>
    <name evidence="2" type="primary">FBN2</name>
</gene>
<dbReference type="OrthoDB" id="4062651at2759"/>
<keyword evidence="1" id="KW-0812">Transmembrane</keyword>
<name>L8E8V5_HUMAN</name>
<reference evidence="2" key="1">
    <citation type="journal article" date="2013" name="PLoS ONE">
        <title>Direct detection of alternative open reading frames translation products in human significantly expands the proteome.</title>
        <authorList>
            <person name="Vanderperre B."/>
            <person name="Lucier J.-F."/>
            <person name="Motard J."/>
            <person name="Tremblay G."/>
            <person name="Vanderperre S."/>
            <person name="Wisztorski M."/>
            <person name="Salzet M."/>
            <person name="Boisvert F.-M."/>
            <person name="Roucou X."/>
        </authorList>
    </citation>
    <scope>NUCLEOTIDE SEQUENCE</scope>
</reference>
<dbReference type="AlphaFoldDB" id="L8E8V5"/>
<evidence type="ECO:0000256" key="1">
    <source>
        <dbReference type="SAM" id="Phobius"/>
    </source>
</evidence>
<proteinExistence type="predicted"/>
<feature type="transmembrane region" description="Helical" evidence="1">
    <location>
        <begin position="12"/>
        <end position="35"/>
    </location>
</feature>